<dbReference type="EMBL" id="KB097612">
    <property type="protein sequence ID" value="ESN93468.1"/>
    <property type="molecule type" value="Genomic_DNA"/>
</dbReference>
<reference evidence="4" key="1">
    <citation type="submission" date="2012-12" db="EMBL/GenBank/DDBJ databases">
        <authorList>
            <person name="Hellsten U."/>
            <person name="Grimwood J."/>
            <person name="Chapman J.A."/>
            <person name="Shapiro H."/>
            <person name="Aerts A."/>
            <person name="Otillar R.P."/>
            <person name="Terry A.Y."/>
            <person name="Boore J.L."/>
            <person name="Simakov O."/>
            <person name="Marletaz F."/>
            <person name="Cho S.-J."/>
            <person name="Edsinger-Gonzales E."/>
            <person name="Havlak P."/>
            <person name="Kuo D.-H."/>
            <person name="Larsson T."/>
            <person name="Lv J."/>
            <person name="Arendt D."/>
            <person name="Savage R."/>
            <person name="Osoegawa K."/>
            <person name="de Jong P."/>
            <person name="Lindberg D.R."/>
            <person name="Seaver E.C."/>
            <person name="Weisblat D.A."/>
            <person name="Putnam N.H."/>
            <person name="Grigoriev I.V."/>
            <person name="Rokhsar D.S."/>
        </authorList>
    </citation>
    <scope>NUCLEOTIDE SEQUENCE</scope>
</reference>
<dbReference type="InParanoid" id="T1FGI9"/>
<feature type="region of interest" description="Disordered" evidence="1">
    <location>
        <begin position="44"/>
        <end position="72"/>
    </location>
</feature>
<dbReference type="EMBL" id="AMQM01007432">
    <property type="status" value="NOT_ANNOTATED_CDS"/>
    <property type="molecule type" value="Genomic_DNA"/>
</dbReference>
<reference evidence="2 4" key="2">
    <citation type="journal article" date="2013" name="Nature">
        <title>Insights into bilaterian evolution from three spiralian genomes.</title>
        <authorList>
            <person name="Simakov O."/>
            <person name="Marletaz F."/>
            <person name="Cho S.J."/>
            <person name="Edsinger-Gonzales E."/>
            <person name="Havlak P."/>
            <person name="Hellsten U."/>
            <person name="Kuo D.H."/>
            <person name="Larsson T."/>
            <person name="Lv J."/>
            <person name="Arendt D."/>
            <person name="Savage R."/>
            <person name="Osoegawa K."/>
            <person name="de Jong P."/>
            <person name="Grimwood J."/>
            <person name="Chapman J.A."/>
            <person name="Shapiro H."/>
            <person name="Aerts A."/>
            <person name="Otillar R.P."/>
            <person name="Terry A.Y."/>
            <person name="Boore J.L."/>
            <person name="Grigoriev I.V."/>
            <person name="Lindberg D.R."/>
            <person name="Seaver E.C."/>
            <person name="Weisblat D.A."/>
            <person name="Putnam N.H."/>
            <person name="Rokhsar D.S."/>
        </authorList>
    </citation>
    <scope>NUCLEOTIDE SEQUENCE</scope>
</reference>
<protein>
    <submittedName>
        <fullName evidence="2 3">Uncharacterized protein</fullName>
    </submittedName>
</protein>
<evidence type="ECO:0000313" key="2">
    <source>
        <dbReference type="EMBL" id="ESN93468.1"/>
    </source>
</evidence>
<accession>T1FGI9</accession>
<feature type="compositionally biased region" description="Low complexity" evidence="1">
    <location>
        <begin position="60"/>
        <end position="72"/>
    </location>
</feature>
<dbReference type="EnsemblMetazoa" id="HelroT181012">
    <property type="protein sequence ID" value="HelroP181012"/>
    <property type="gene ID" value="HelroG181012"/>
</dbReference>
<organism evidence="3 4">
    <name type="scientific">Helobdella robusta</name>
    <name type="common">Californian leech</name>
    <dbReference type="NCBI Taxonomy" id="6412"/>
    <lineage>
        <taxon>Eukaryota</taxon>
        <taxon>Metazoa</taxon>
        <taxon>Spiralia</taxon>
        <taxon>Lophotrochozoa</taxon>
        <taxon>Annelida</taxon>
        <taxon>Clitellata</taxon>
        <taxon>Hirudinea</taxon>
        <taxon>Rhynchobdellida</taxon>
        <taxon>Glossiphoniidae</taxon>
        <taxon>Helobdella</taxon>
    </lineage>
</organism>
<dbReference type="RefSeq" id="XP_009028528.1">
    <property type="nucleotide sequence ID" value="XM_009030280.1"/>
</dbReference>
<dbReference type="Proteomes" id="UP000015101">
    <property type="component" value="Unassembled WGS sequence"/>
</dbReference>
<reference evidence="3" key="3">
    <citation type="submission" date="2015-06" db="UniProtKB">
        <authorList>
            <consortium name="EnsemblMetazoa"/>
        </authorList>
    </citation>
    <scope>IDENTIFICATION</scope>
</reference>
<dbReference type="CTD" id="20207938"/>
<dbReference type="GeneID" id="20207938"/>
<dbReference type="HOGENOM" id="CLU_2075708_0_0_1"/>
<evidence type="ECO:0000313" key="4">
    <source>
        <dbReference type="Proteomes" id="UP000015101"/>
    </source>
</evidence>
<evidence type="ECO:0000256" key="1">
    <source>
        <dbReference type="SAM" id="MobiDB-lite"/>
    </source>
</evidence>
<keyword evidence="4" id="KW-1185">Reference proteome</keyword>
<evidence type="ECO:0000313" key="3">
    <source>
        <dbReference type="EnsemblMetazoa" id="HelroP181012"/>
    </source>
</evidence>
<feature type="compositionally biased region" description="Basic and acidic residues" evidence="1">
    <location>
        <begin position="44"/>
        <end position="56"/>
    </location>
</feature>
<gene>
    <name evidence="3" type="primary">20207938</name>
    <name evidence="2" type="ORF">HELRODRAFT_181012</name>
</gene>
<sequence length="118" mass="13200">MSADQKVKRLLRNKFMKRWECVVGSGSKQPHDCDQQHLFETGHLKATDLTNKEATRSRQPMQTPTMNPMPTATDKPDSLSIFIFSFIFDHATISSSASLSSHIFPCDSGVTQPETVKS</sequence>
<dbReference type="AlphaFoldDB" id="T1FGI9"/>
<dbReference type="KEGG" id="hro:HELRODRAFT_181012"/>
<name>T1FGI9_HELRO</name>
<proteinExistence type="predicted"/>